<dbReference type="GO" id="GO:0005737">
    <property type="term" value="C:cytoplasm"/>
    <property type="evidence" value="ECO:0007669"/>
    <property type="project" value="UniProtKB-UniRule"/>
</dbReference>
<dbReference type="AlphaFoldDB" id="A0A5A8F5C0"/>
<dbReference type="OrthoDB" id="9807753at2"/>
<gene>
    <name evidence="7 9" type="primary">mraZ</name>
    <name evidence="9" type="ORF">FHQ18_08915</name>
</gene>
<dbReference type="InterPro" id="IPR020603">
    <property type="entry name" value="MraZ_dom"/>
</dbReference>
<dbReference type="RefSeq" id="WP_149266825.1">
    <property type="nucleotide sequence ID" value="NZ_VFJB01000006.1"/>
</dbReference>
<keyword evidence="10" id="KW-1185">Reference proteome</keyword>
<dbReference type="InterPro" id="IPR035644">
    <property type="entry name" value="MraZ_C"/>
</dbReference>
<dbReference type="Gene3D" id="3.40.1550.20">
    <property type="entry name" value="Transcriptional regulator MraZ domain"/>
    <property type="match status" value="1"/>
</dbReference>
<dbReference type="Pfam" id="PF02381">
    <property type="entry name" value="MraZ"/>
    <property type="match status" value="2"/>
</dbReference>
<dbReference type="InterPro" id="IPR037914">
    <property type="entry name" value="SpoVT-AbrB_sf"/>
</dbReference>
<dbReference type="Proteomes" id="UP000322876">
    <property type="component" value="Unassembled WGS sequence"/>
</dbReference>
<name>A0A5A8F5C0_9BACT</name>
<dbReference type="GO" id="GO:0000976">
    <property type="term" value="F:transcription cis-regulatory region binding"/>
    <property type="evidence" value="ECO:0007669"/>
    <property type="project" value="TreeGrafter"/>
</dbReference>
<dbReference type="CDD" id="cd16320">
    <property type="entry name" value="MraZ_N"/>
    <property type="match status" value="1"/>
</dbReference>
<evidence type="ECO:0000256" key="6">
    <source>
        <dbReference type="ARBA" id="ARBA00023163"/>
    </source>
</evidence>
<keyword evidence="4 7" id="KW-0805">Transcription regulation</keyword>
<dbReference type="NCBIfam" id="TIGR00242">
    <property type="entry name" value="division/cell wall cluster transcriptional repressor MraZ"/>
    <property type="match status" value="1"/>
</dbReference>
<evidence type="ECO:0000256" key="3">
    <source>
        <dbReference type="ARBA" id="ARBA00022737"/>
    </source>
</evidence>
<dbReference type="GO" id="GO:0009295">
    <property type="term" value="C:nucleoid"/>
    <property type="evidence" value="ECO:0007669"/>
    <property type="project" value="UniProtKB-SubCell"/>
</dbReference>
<reference evidence="9 10" key="1">
    <citation type="submission" date="2019-06" db="EMBL/GenBank/DDBJ databases">
        <title>Genomic insights into carbon and energy metabolism of Deferribacter autotrophicus revealed new metabolic traits in the phylum Deferribacteres.</title>
        <authorList>
            <person name="Slobodkin A.I."/>
            <person name="Slobodkina G.B."/>
            <person name="Allioux M."/>
            <person name="Alain K."/>
            <person name="Jebbar M."/>
            <person name="Shadrin V."/>
            <person name="Kublanov I.V."/>
            <person name="Toshchakov S.V."/>
            <person name="Bonch-Osmolovskaya E.A."/>
        </authorList>
    </citation>
    <scope>NUCLEOTIDE SEQUENCE [LARGE SCALE GENOMIC DNA]</scope>
    <source>
        <strain evidence="9 10">SL50</strain>
    </source>
</reference>
<feature type="domain" description="SpoVT-AbrB" evidence="8">
    <location>
        <begin position="85"/>
        <end position="128"/>
    </location>
</feature>
<evidence type="ECO:0000313" key="9">
    <source>
        <dbReference type="EMBL" id="KAA0257852.1"/>
    </source>
</evidence>
<evidence type="ECO:0000256" key="5">
    <source>
        <dbReference type="ARBA" id="ARBA00023125"/>
    </source>
</evidence>
<dbReference type="PANTHER" id="PTHR34701">
    <property type="entry name" value="TRANSCRIPTIONAL REGULATOR MRAZ"/>
    <property type="match status" value="1"/>
</dbReference>
<evidence type="ECO:0000256" key="4">
    <source>
        <dbReference type="ARBA" id="ARBA00023015"/>
    </source>
</evidence>
<dbReference type="PROSITE" id="PS51740">
    <property type="entry name" value="SPOVT_ABRB"/>
    <property type="match status" value="2"/>
</dbReference>
<dbReference type="HAMAP" id="MF_01008">
    <property type="entry name" value="MraZ"/>
    <property type="match status" value="1"/>
</dbReference>
<comment type="subcellular location">
    <subcellularLocation>
        <location evidence="7">Cytoplasm</location>
        <location evidence="7">Nucleoid</location>
    </subcellularLocation>
</comment>
<dbReference type="EMBL" id="VFJB01000006">
    <property type="protein sequence ID" value="KAA0257852.1"/>
    <property type="molecule type" value="Genomic_DNA"/>
</dbReference>
<keyword evidence="2 7" id="KW-0963">Cytoplasm</keyword>
<accession>A0A5A8F5C0</accession>
<dbReference type="SUPFAM" id="SSF89447">
    <property type="entry name" value="AbrB/MazE/MraZ-like"/>
    <property type="match status" value="1"/>
</dbReference>
<proteinExistence type="inferred from homology"/>
<dbReference type="InterPro" id="IPR003444">
    <property type="entry name" value="MraZ"/>
</dbReference>
<protein>
    <recommendedName>
        <fullName evidence="1 7">Transcriptional regulator MraZ</fullName>
    </recommendedName>
</protein>
<sequence>MKVASSFKGKSIHTINDSGRISIPAKFRDVLKSKYNDDSLVLVNLGKYLAAYPLKEWEKVEEKFEENPPKNKQAAKLMRKLFSTAEDCALDKLGRILIPPHLRSDVGLNGECVIVGMMNKIEIWPKDVWEKEVEDVDMSSLMDEMGDIYPEITL</sequence>
<evidence type="ECO:0000259" key="8">
    <source>
        <dbReference type="PROSITE" id="PS51740"/>
    </source>
</evidence>
<dbReference type="GO" id="GO:2000143">
    <property type="term" value="P:negative regulation of DNA-templated transcription initiation"/>
    <property type="evidence" value="ECO:0007669"/>
    <property type="project" value="TreeGrafter"/>
</dbReference>
<keyword evidence="5 7" id="KW-0238">DNA-binding</keyword>
<dbReference type="PANTHER" id="PTHR34701:SF1">
    <property type="entry name" value="TRANSCRIPTIONAL REGULATOR MRAZ"/>
    <property type="match status" value="1"/>
</dbReference>
<keyword evidence="6 7" id="KW-0804">Transcription</keyword>
<feature type="domain" description="SpoVT-AbrB" evidence="8">
    <location>
        <begin position="10"/>
        <end position="56"/>
    </location>
</feature>
<evidence type="ECO:0000313" key="10">
    <source>
        <dbReference type="Proteomes" id="UP000322876"/>
    </source>
</evidence>
<dbReference type="InterPro" id="IPR035642">
    <property type="entry name" value="MraZ_N"/>
</dbReference>
<evidence type="ECO:0000256" key="2">
    <source>
        <dbReference type="ARBA" id="ARBA00022490"/>
    </source>
</evidence>
<dbReference type="InterPro" id="IPR007159">
    <property type="entry name" value="SpoVT-AbrB_dom"/>
</dbReference>
<dbReference type="CDD" id="cd16321">
    <property type="entry name" value="MraZ_C"/>
    <property type="match status" value="1"/>
</dbReference>
<comment type="caution">
    <text evidence="9">The sequence shown here is derived from an EMBL/GenBank/DDBJ whole genome shotgun (WGS) entry which is preliminary data.</text>
</comment>
<organism evidence="9 10">
    <name type="scientific">Deferribacter autotrophicus</name>
    <dbReference type="NCBI Taxonomy" id="500465"/>
    <lineage>
        <taxon>Bacteria</taxon>
        <taxon>Pseudomonadati</taxon>
        <taxon>Deferribacterota</taxon>
        <taxon>Deferribacteres</taxon>
        <taxon>Deferribacterales</taxon>
        <taxon>Deferribacteraceae</taxon>
        <taxon>Deferribacter</taxon>
    </lineage>
</organism>
<keyword evidence="3" id="KW-0677">Repeat</keyword>
<comment type="similarity">
    <text evidence="7">Belongs to the MraZ family.</text>
</comment>
<dbReference type="InterPro" id="IPR038619">
    <property type="entry name" value="MraZ_sf"/>
</dbReference>
<dbReference type="GO" id="GO:0003700">
    <property type="term" value="F:DNA-binding transcription factor activity"/>
    <property type="evidence" value="ECO:0007669"/>
    <property type="project" value="UniProtKB-UniRule"/>
</dbReference>
<evidence type="ECO:0000256" key="1">
    <source>
        <dbReference type="ARBA" id="ARBA00013860"/>
    </source>
</evidence>
<comment type="subunit">
    <text evidence="7">Forms oligomers.</text>
</comment>
<evidence type="ECO:0000256" key="7">
    <source>
        <dbReference type="HAMAP-Rule" id="MF_01008"/>
    </source>
</evidence>